<evidence type="ECO:0000259" key="2">
    <source>
        <dbReference type="PROSITE" id="PS50838"/>
    </source>
</evidence>
<comment type="caution">
    <text evidence="3">The sequence shown here is derived from an EMBL/GenBank/DDBJ whole genome shotgun (WGS) entry which is preliminary data.</text>
</comment>
<feature type="compositionally biased region" description="Polar residues" evidence="1">
    <location>
        <begin position="21"/>
        <end position="32"/>
    </location>
</feature>
<name>A0A1C7NQ80_9FUNG</name>
<organism evidence="3 4">
    <name type="scientific">Choanephora cucurbitarum</name>
    <dbReference type="NCBI Taxonomy" id="101091"/>
    <lineage>
        <taxon>Eukaryota</taxon>
        <taxon>Fungi</taxon>
        <taxon>Fungi incertae sedis</taxon>
        <taxon>Mucoromycota</taxon>
        <taxon>Mucoromycotina</taxon>
        <taxon>Mucoromycetes</taxon>
        <taxon>Mucorales</taxon>
        <taxon>Mucorineae</taxon>
        <taxon>Choanephoraceae</taxon>
        <taxon>Choanephoroideae</taxon>
        <taxon>Choanephora</taxon>
    </lineage>
</organism>
<dbReference type="SMART" id="SM01373">
    <property type="entry name" value="MAGE"/>
    <property type="match status" value="1"/>
</dbReference>
<dbReference type="InterPro" id="IPR037445">
    <property type="entry name" value="MAGE"/>
</dbReference>
<dbReference type="GO" id="GO:0006281">
    <property type="term" value="P:DNA repair"/>
    <property type="evidence" value="ECO:0007669"/>
    <property type="project" value="TreeGrafter"/>
</dbReference>
<accession>A0A1C7NQ80</accession>
<dbReference type="Gene3D" id="1.10.10.1210">
    <property type="entry name" value="MAGE homology domain, winged helix WH2 motif"/>
    <property type="match status" value="1"/>
</dbReference>
<dbReference type="InterPro" id="IPR002190">
    <property type="entry name" value="MHD_dom"/>
</dbReference>
<protein>
    <submittedName>
        <fullName evidence="3">Non-structural maintenance of chromosome element 3</fullName>
    </submittedName>
</protein>
<dbReference type="GO" id="GO:0005634">
    <property type="term" value="C:nucleus"/>
    <property type="evidence" value="ECO:0007669"/>
    <property type="project" value="TreeGrafter"/>
</dbReference>
<proteinExistence type="predicted"/>
<reference evidence="3 4" key="1">
    <citation type="submission" date="2016-03" db="EMBL/GenBank/DDBJ databases">
        <title>Choanephora cucurbitarum.</title>
        <authorList>
            <person name="Min B."/>
            <person name="Park H."/>
            <person name="Park J.-H."/>
            <person name="Shin H.-D."/>
            <person name="Choi I.-G."/>
        </authorList>
    </citation>
    <scope>NUCLEOTIDE SEQUENCE [LARGE SCALE GENOMIC DNA]</scope>
    <source>
        <strain evidence="3 4">KUS-F28377</strain>
    </source>
</reference>
<feature type="region of interest" description="Disordered" evidence="1">
    <location>
        <begin position="1"/>
        <end position="32"/>
    </location>
</feature>
<sequence>MSTQRGKRVREEVDLDDYEPDQSQPESSQRIKTISSIDWDEEETQRKVKDVVRYCISCEYKRKTIRREDLQKHLQLKGYSYNAIITMAKSKLKHVFGYDLFELPSSSTKQNPSKTQQDRSTQTQATDSQAPKRGGVSTGTYVLVSALKEVYNTPQIITRSTEEYQYTGMLYIILGLIFLNANEIGSPELAAHMDRLLLLKNSKTDLEDREKILDYFVKNAYLKKTKKPDTDGEEIEYIYTAGPRAKAELPIASLVHFMCHFYGGSDEEKQALARKMYIQAGFTDQTR</sequence>
<dbReference type="PROSITE" id="PS50838">
    <property type="entry name" value="MAGE"/>
    <property type="match status" value="1"/>
</dbReference>
<feature type="region of interest" description="Disordered" evidence="1">
    <location>
        <begin position="106"/>
        <end position="136"/>
    </location>
</feature>
<feature type="compositionally biased region" description="Polar residues" evidence="1">
    <location>
        <begin position="106"/>
        <end position="129"/>
    </location>
</feature>
<evidence type="ECO:0000313" key="4">
    <source>
        <dbReference type="Proteomes" id="UP000093000"/>
    </source>
</evidence>
<dbReference type="PANTHER" id="PTHR11736:SF14">
    <property type="entry name" value="NSE3 HOMOLOG, SMC5-SMC6 COMPLEX COMPONENT"/>
    <property type="match status" value="1"/>
</dbReference>
<dbReference type="STRING" id="101091.A0A1C7NQ80"/>
<dbReference type="AlphaFoldDB" id="A0A1C7NQ80"/>
<evidence type="ECO:0000256" key="1">
    <source>
        <dbReference type="SAM" id="MobiDB-lite"/>
    </source>
</evidence>
<dbReference type="InterPro" id="IPR041898">
    <property type="entry name" value="MAGE_WH1"/>
</dbReference>
<keyword evidence="4" id="KW-1185">Reference proteome</keyword>
<dbReference type="OrthoDB" id="205198at2759"/>
<gene>
    <name evidence="3" type="primary">nse3</name>
    <name evidence="3" type="ORF">A0J61_00669</name>
</gene>
<dbReference type="Pfam" id="PF01454">
    <property type="entry name" value="MAGE"/>
    <property type="match status" value="1"/>
</dbReference>
<dbReference type="InterPro" id="IPR041899">
    <property type="entry name" value="MAGE_WH2"/>
</dbReference>
<dbReference type="Proteomes" id="UP000093000">
    <property type="component" value="Unassembled WGS sequence"/>
</dbReference>
<dbReference type="EMBL" id="LUGH01000016">
    <property type="protein sequence ID" value="OBZ91267.1"/>
    <property type="molecule type" value="Genomic_DNA"/>
</dbReference>
<dbReference type="Gene3D" id="1.10.10.1200">
    <property type="entry name" value="MAGE homology domain, winged helix WH1 motif"/>
    <property type="match status" value="1"/>
</dbReference>
<dbReference type="PANTHER" id="PTHR11736">
    <property type="entry name" value="MELANOMA-ASSOCIATED ANTIGEN MAGE ANTIGEN"/>
    <property type="match status" value="1"/>
</dbReference>
<dbReference type="FunCoup" id="A0A1C7NQ80">
    <property type="interactions" value="194"/>
</dbReference>
<dbReference type="InParanoid" id="A0A1C7NQ80"/>
<feature type="domain" description="MAGE" evidence="2">
    <location>
        <begin position="44"/>
        <end position="276"/>
    </location>
</feature>
<evidence type="ECO:0000313" key="3">
    <source>
        <dbReference type="EMBL" id="OBZ91267.1"/>
    </source>
</evidence>